<dbReference type="OrthoDB" id="8433438at2"/>
<dbReference type="CDD" id="cd01392">
    <property type="entry name" value="HTH_LacI"/>
    <property type="match status" value="1"/>
</dbReference>
<dbReference type="STRING" id="871652.SAMN04515673_101520"/>
<reference evidence="5 6" key="1">
    <citation type="submission" date="2016-10" db="EMBL/GenBank/DDBJ databases">
        <authorList>
            <person name="de Groot N.N."/>
        </authorList>
    </citation>
    <scope>NUCLEOTIDE SEQUENCE [LARGE SCALE GENOMIC DNA]</scope>
    <source>
        <strain evidence="6">KMM 9023,NRIC 0796,JCM 17311,KCTC 23692</strain>
    </source>
</reference>
<dbReference type="RefSeq" id="WP_092076278.1">
    <property type="nucleotide sequence ID" value="NZ_FOYI01000001.1"/>
</dbReference>
<evidence type="ECO:0000256" key="1">
    <source>
        <dbReference type="ARBA" id="ARBA00023015"/>
    </source>
</evidence>
<evidence type="ECO:0000313" key="6">
    <source>
        <dbReference type="Proteomes" id="UP000199302"/>
    </source>
</evidence>
<name>A0A1I6CX65_9RHOB</name>
<dbReference type="CDD" id="cd06284">
    <property type="entry name" value="PBP1_LacI-like"/>
    <property type="match status" value="1"/>
</dbReference>
<evidence type="ECO:0000256" key="2">
    <source>
        <dbReference type="ARBA" id="ARBA00023125"/>
    </source>
</evidence>
<proteinExistence type="predicted"/>
<dbReference type="Pfam" id="PF00356">
    <property type="entry name" value="LacI"/>
    <property type="match status" value="1"/>
</dbReference>
<dbReference type="InterPro" id="IPR010982">
    <property type="entry name" value="Lambda_DNA-bd_dom_sf"/>
</dbReference>
<dbReference type="GO" id="GO:0003700">
    <property type="term" value="F:DNA-binding transcription factor activity"/>
    <property type="evidence" value="ECO:0007669"/>
    <property type="project" value="TreeGrafter"/>
</dbReference>
<gene>
    <name evidence="5" type="ORF">SAMN04515673_101520</name>
</gene>
<dbReference type="SUPFAM" id="SSF47413">
    <property type="entry name" value="lambda repressor-like DNA-binding domains"/>
    <property type="match status" value="1"/>
</dbReference>
<evidence type="ECO:0000256" key="3">
    <source>
        <dbReference type="ARBA" id="ARBA00023163"/>
    </source>
</evidence>
<protein>
    <submittedName>
        <fullName evidence="5">Transcriptional regulator, LacI family</fullName>
    </submittedName>
</protein>
<keyword evidence="2" id="KW-0238">DNA-binding</keyword>
<dbReference type="Proteomes" id="UP000199302">
    <property type="component" value="Unassembled WGS sequence"/>
</dbReference>
<dbReference type="AlphaFoldDB" id="A0A1I6CX65"/>
<organism evidence="5 6">
    <name type="scientific">Poseidonocella sedimentorum</name>
    <dbReference type="NCBI Taxonomy" id="871652"/>
    <lineage>
        <taxon>Bacteria</taxon>
        <taxon>Pseudomonadati</taxon>
        <taxon>Pseudomonadota</taxon>
        <taxon>Alphaproteobacteria</taxon>
        <taxon>Rhodobacterales</taxon>
        <taxon>Roseobacteraceae</taxon>
        <taxon>Poseidonocella</taxon>
    </lineage>
</organism>
<dbReference type="SMART" id="SM00354">
    <property type="entry name" value="HTH_LACI"/>
    <property type="match status" value="1"/>
</dbReference>
<dbReference type="InterPro" id="IPR028082">
    <property type="entry name" value="Peripla_BP_I"/>
</dbReference>
<dbReference type="PANTHER" id="PTHR30146:SF109">
    <property type="entry name" value="HTH-TYPE TRANSCRIPTIONAL REGULATOR GALS"/>
    <property type="match status" value="1"/>
</dbReference>
<dbReference type="PANTHER" id="PTHR30146">
    <property type="entry name" value="LACI-RELATED TRANSCRIPTIONAL REPRESSOR"/>
    <property type="match status" value="1"/>
</dbReference>
<keyword evidence="1" id="KW-0805">Transcription regulation</keyword>
<dbReference type="PROSITE" id="PS00356">
    <property type="entry name" value="HTH_LACI_1"/>
    <property type="match status" value="1"/>
</dbReference>
<keyword evidence="6" id="KW-1185">Reference proteome</keyword>
<dbReference type="InterPro" id="IPR000843">
    <property type="entry name" value="HTH_LacI"/>
</dbReference>
<evidence type="ECO:0000259" key="4">
    <source>
        <dbReference type="PROSITE" id="PS50932"/>
    </source>
</evidence>
<sequence length="344" mass="36951">MEGKKNASIRDVARVAGVSTATVSRALSNPDILSERTRESVIAAIRETGYRVNRAARNLRTRRAGAVLVLVPNLGNPFFSHILAAISARFQNSGYSVLITDSRDPAAAGHDYLDYFMDGRIDGMICLDGGLDPGVLARFRASQFADRIVFACEWSPEPSFASVRSDNRAGAALAVRHLHGLGHRRIAHVKGPADNVLTEARRAGMAAECAALGLDLPPEWIIAGEFSLEAGRAAAAALLELPNRPSAVFCASDMVAFGLISELTERGLRVPEDMSVMGFDDVEIAAYCQPPLTTIRQDRRQLGLRAAELLQERLDRAGAPSDAPGEIALVGTELVVRRSTAAPR</sequence>
<dbReference type="PROSITE" id="PS50932">
    <property type="entry name" value="HTH_LACI_2"/>
    <property type="match status" value="1"/>
</dbReference>
<dbReference type="SUPFAM" id="SSF53822">
    <property type="entry name" value="Periplasmic binding protein-like I"/>
    <property type="match status" value="1"/>
</dbReference>
<dbReference type="GO" id="GO:0000976">
    <property type="term" value="F:transcription cis-regulatory region binding"/>
    <property type="evidence" value="ECO:0007669"/>
    <property type="project" value="TreeGrafter"/>
</dbReference>
<dbReference type="EMBL" id="FOYI01000001">
    <property type="protein sequence ID" value="SFQ97742.1"/>
    <property type="molecule type" value="Genomic_DNA"/>
</dbReference>
<dbReference type="InterPro" id="IPR046335">
    <property type="entry name" value="LacI/GalR-like_sensor"/>
</dbReference>
<evidence type="ECO:0000313" key="5">
    <source>
        <dbReference type="EMBL" id="SFQ97742.1"/>
    </source>
</evidence>
<accession>A0A1I6CX65</accession>
<dbReference type="Gene3D" id="3.40.50.2300">
    <property type="match status" value="2"/>
</dbReference>
<dbReference type="Gene3D" id="1.10.260.40">
    <property type="entry name" value="lambda repressor-like DNA-binding domains"/>
    <property type="match status" value="1"/>
</dbReference>
<feature type="domain" description="HTH lacI-type" evidence="4">
    <location>
        <begin position="7"/>
        <end position="61"/>
    </location>
</feature>
<keyword evidence="3" id="KW-0804">Transcription</keyword>
<dbReference type="Pfam" id="PF13377">
    <property type="entry name" value="Peripla_BP_3"/>
    <property type="match status" value="1"/>
</dbReference>